<evidence type="ECO:0000259" key="21">
    <source>
        <dbReference type="PROSITE" id="PS51007"/>
    </source>
</evidence>
<evidence type="ECO:0000256" key="17">
    <source>
        <dbReference type="RuleBase" id="RU004024"/>
    </source>
</evidence>
<dbReference type="GO" id="GO:0004129">
    <property type="term" value="F:cytochrome-c oxidase activity"/>
    <property type="evidence" value="ECO:0007669"/>
    <property type="project" value="UniProtKB-EC"/>
</dbReference>
<dbReference type="PROSITE" id="PS50999">
    <property type="entry name" value="COX2_TM"/>
    <property type="match status" value="1"/>
</dbReference>
<keyword evidence="7 15" id="KW-0479">Metal-binding</keyword>
<feature type="domain" description="Cytochrome c" evidence="21">
    <location>
        <begin position="217"/>
        <end position="316"/>
    </location>
</feature>
<organism evidence="22 23">
    <name type="scientific">Sulfurospirillum halorespirans DSM 13726</name>
    <dbReference type="NCBI Taxonomy" id="1193502"/>
    <lineage>
        <taxon>Bacteria</taxon>
        <taxon>Pseudomonadati</taxon>
        <taxon>Campylobacterota</taxon>
        <taxon>Epsilonproteobacteria</taxon>
        <taxon>Campylobacterales</taxon>
        <taxon>Sulfurospirillaceae</taxon>
        <taxon>Sulfurospirillum</taxon>
    </lineage>
</organism>
<evidence type="ECO:0000259" key="20">
    <source>
        <dbReference type="PROSITE" id="PS50999"/>
    </source>
</evidence>
<dbReference type="PANTHER" id="PTHR22888">
    <property type="entry name" value="CYTOCHROME C OXIDASE, SUBUNIT II"/>
    <property type="match status" value="1"/>
</dbReference>
<evidence type="ECO:0000256" key="13">
    <source>
        <dbReference type="ARBA" id="ARBA00023136"/>
    </source>
</evidence>
<dbReference type="STRING" id="1193502.SHALO_0941"/>
<dbReference type="PROSITE" id="PS51007">
    <property type="entry name" value="CYTC"/>
    <property type="match status" value="2"/>
</dbReference>
<dbReference type="InterPro" id="IPR011759">
    <property type="entry name" value="Cyt_c_oxidase_su2_TM_dom"/>
</dbReference>
<dbReference type="EMBL" id="CP017111">
    <property type="protein sequence ID" value="AOO64722.1"/>
    <property type="molecule type" value="Genomic_DNA"/>
</dbReference>
<dbReference type="GO" id="GO:0016491">
    <property type="term" value="F:oxidoreductase activity"/>
    <property type="evidence" value="ECO:0007669"/>
    <property type="project" value="UniProtKB-KW"/>
</dbReference>
<evidence type="ECO:0000256" key="10">
    <source>
        <dbReference type="ARBA" id="ARBA00022989"/>
    </source>
</evidence>
<keyword evidence="4 15" id="KW-0349">Heme</keyword>
<keyword evidence="8" id="KW-1278">Translocase</keyword>
<comment type="subcellular location">
    <subcellularLocation>
        <location evidence="16">Cell membrane</location>
        <topology evidence="16">Multi-pass membrane protein</topology>
    </subcellularLocation>
    <subcellularLocation>
        <location evidence="1">Membrane</location>
        <topology evidence="1">Multi-pass membrane protein</topology>
    </subcellularLocation>
</comment>
<dbReference type="GO" id="GO:0042773">
    <property type="term" value="P:ATP synthesis coupled electron transport"/>
    <property type="evidence" value="ECO:0007669"/>
    <property type="project" value="TreeGrafter"/>
</dbReference>
<dbReference type="Gene3D" id="2.60.40.420">
    <property type="entry name" value="Cupredoxins - blue copper proteins"/>
    <property type="match status" value="1"/>
</dbReference>
<sequence>MLEGFNKHASTFADDVDQAFWISTGISAAMFVLVVGLMVFFIIRYHHSRVKPEEIRNIRHYLPLEIAWTVIPTILLFIIFYYGYTSFRELRTMPKDAFTVDVLGKRWSWTFTYPNGKRTAELYVPIGENIQLRLASLENDVLHSFFVPAFRVKEDVVPGRITHLWFNATAIGSYDIECAEYCGVGHAMMLTKLEVMDKTAFDTWYASGKLSPHDTEEPKGKGEEVYKTLGCVSCHSLDGSESVGPSFKGMYGAKIKVLTEGKLREVIADDEYIRSSIRTPDKDVAQGFQSGIMPNLSDQIDKDQMESLIEFMKQQNDTTPVTGHEEVKPVVEEVVKTEQQAVAPSKPDGTALFKSKGCIACHSLDGTKKIGPSLKGIYMSVRKVLTDGKEREVKADEAYLHTSIHDPNADVVEGFSANMMPSFGKTLTQAEIDALVNYIKEIQ</sequence>
<keyword evidence="5 16" id="KW-0679">Respiratory chain</keyword>
<dbReference type="RefSeq" id="WP_069477581.1">
    <property type="nucleotide sequence ID" value="NZ_CP017111.1"/>
</dbReference>
<dbReference type="InterPro" id="IPR045187">
    <property type="entry name" value="CcO_II"/>
</dbReference>
<comment type="function">
    <text evidence="14 17">Subunits I and II form the functional core of the enzyme complex. Electrons originating in cytochrome c are transferred via heme a and Cu(A) to the binuclear center formed by heme a3 and Cu(B).</text>
</comment>
<evidence type="ECO:0000256" key="6">
    <source>
        <dbReference type="ARBA" id="ARBA00022692"/>
    </source>
</evidence>
<evidence type="ECO:0000256" key="3">
    <source>
        <dbReference type="ARBA" id="ARBA00022448"/>
    </source>
</evidence>
<evidence type="ECO:0000259" key="19">
    <source>
        <dbReference type="PROSITE" id="PS50857"/>
    </source>
</evidence>
<evidence type="ECO:0000256" key="7">
    <source>
        <dbReference type="ARBA" id="ARBA00022723"/>
    </source>
</evidence>
<evidence type="ECO:0000256" key="1">
    <source>
        <dbReference type="ARBA" id="ARBA00004141"/>
    </source>
</evidence>
<dbReference type="Pfam" id="PF00034">
    <property type="entry name" value="Cytochrom_C"/>
    <property type="match status" value="2"/>
</dbReference>
<feature type="domain" description="Cytochrome c" evidence="21">
    <location>
        <begin position="344"/>
        <end position="443"/>
    </location>
</feature>
<evidence type="ECO:0000313" key="23">
    <source>
        <dbReference type="Proteomes" id="UP000094609"/>
    </source>
</evidence>
<comment type="similarity">
    <text evidence="2 16">Belongs to the cytochrome c oxidase subunit 2 family.</text>
</comment>
<feature type="transmembrane region" description="Helical" evidence="18">
    <location>
        <begin position="64"/>
        <end position="84"/>
    </location>
</feature>
<dbReference type="GO" id="GO:0005886">
    <property type="term" value="C:plasma membrane"/>
    <property type="evidence" value="ECO:0007669"/>
    <property type="project" value="UniProtKB-SubCell"/>
</dbReference>
<keyword evidence="13 18" id="KW-0472">Membrane</keyword>
<dbReference type="SUPFAM" id="SSF46626">
    <property type="entry name" value="Cytochrome c"/>
    <property type="match status" value="2"/>
</dbReference>
<dbReference type="GO" id="GO:0020037">
    <property type="term" value="F:heme binding"/>
    <property type="evidence" value="ECO:0007669"/>
    <property type="project" value="InterPro"/>
</dbReference>
<dbReference type="PROSITE" id="PS50857">
    <property type="entry name" value="COX2_CUA"/>
    <property type="match status" value="1"/>
</dbReference>
<dbReference type="PATRIC" id="fig|1193502.14.peg.948"/>
<dbReference type="KEGG" id="shal:SHALO_0941"/>
<evidence type="ECO:0000256" key="2">
    <source>
        <dbReference type="ARBA" id="ARBA00007866"/>
    </source>
</evidence>
<dbReference type="Gene3D" id="1.10.760.10">
    <property type="entry name" value="Cytochrome c-like domain"/>
    <property type="match status" value="2"/>
</dbReference>
<comment type="catalytic activity">
    <reaction evidence="17">
        <text>4 Fe(II)-[cytochrome c] + O2 + 8 H(+)(in) = 4 Fe(III)-[cytochrome c] + 2 H2O + 4 H(+)(out)</text>
        <dbReference type="Rhea" id="RHEA:11436"/>
        <dbReference type="Rhea" id="RHEA-COMP:10350"/>
        <dbReference type="Rhea" id="RHEA-COMP:14399"/>
        <dbReference type="ChEBI" id="CHEBI:15377"/>
        <dbReference type="ChEBI" id="CHEBI:15378"/>
        <dbReference type="ChEBI" id="CHEBI:15379"/>
        <dbReference type="ChEBI" id="CHEBI:29033"/>
        <dbReference type="ChEBI" id="CHEBI:29034"/>
        <dbReference type="EC" id="7.1.1.9"/>
    </reaction>
</comment>
<keyword evidence="22" id="KW-0560">Oxidoreductase</keyword>
<dbReference type="Gene3D" id="1.10.287.90">
    <property type="match status" value="1"/>
</dbReference>
<dbReference type="PROSITE" id="PS00078">
    <property type="entry name" value="COX2"/>
    <property type="match status" value="1"/>
</dbReference>
<keyword evidence="11 15" id="KW-0408">Iron</keyword>
<keyword evidence="9 16" id="KW-0249">Electron transport</keyword>
<dbReference type="InterPro" id="IPR014222">
    <property type="entry name" value="Cyt_c_oxidase_su2"/>
</dbReference>
<dbReference type="NCBIfam" id="TIGR02866">
    <property type="entry name" value="CoxB"/>
    <property type="match status" value="1"/>
</dbReference>
<dbReference type="Proteomes" id="UP000094609">
    <property type="component" value="Chromosome"/>
</dbReference>
<proteinExistence type="inferred from homology"/>
<dbReference type="AlphaFoldDB" id="A0A1D7TI69"/>
<dbReference type="InterPro" id="IPR008972">
    <property type="entry name" value="Cupredoxin"/>
</dbReference>
<comment type="cofactor">
    <cofactor evidence="17">
        <name>Cu cation</name>
        <dbReference type="ChEBI" id="CHEBI:23378"/>
    </cofactor>
    <text evidence="17">Binds a copper A center.</text>
</comment>
<feature type="transmembrane region" description="Helical" evidence="18">
    <location>
        <begin position="20"/>
        <end position="43"/>
    </location>
</feature>
<dbReference type="InterPro" id="IPR002429">
    <property type="entry name" value="CcO_II-like_C"/>
</dbReference>
<evidence type="ECO:0000256" key="4">
    <source>
        <dbReference type="ARBA" id="ARBA00022617"/>
    </source>
</evidence>
<evidence type="ECO:0000256" key="16">
    <source>
        <dbReference type="RuleBase" id="RU000456"/>
    </source>
</evidence>
<name>A0A1D7TI69_9BACT</name>
<evidence type="ECO:0000256" key="12">
    <source>
        <dbReference type="ARBA" id="ARBA00023008"/>
    </source>
</evidence>
<keyword evidence="12 17" id="KW-0186">Copper</keyword>
<feature type="domain" description="Cytochrome oxidase subunit II transmembrane region profile" evidence="20">
    <location>
        <begin position="1"/>
        <end position="94"/>
    </location>
</feature>
<dbReference type="Pfam" id="PF02790">
    <property type="entry name" value="COX2_TM"/>
    <property type="match status" value="1"/>
</dbReference>
<accession>A0A1D7TI69</accession>
<dbReference type="SUPFAM" id="SSF49503">
    <property type="entry name" value="Cupredoxins"/>
    <property type="match status" value="1"/>
</dbReference>
<dbReference type="GO" id="GO:0005507">
    <property type="term" value="F:copper ion binding"/>
    <property type="evidence" value="ECO:0007669"/>
    <property type="project" value="InterPro"/>
</dbReference>
<evidence type="ECO:0000256" key="5">
    <source>
        <dbReference type="ARBA" id="ARBA00022660"/>
    </source>
</evidence>
<keyword evidence="23" id="KW-1185">Reference proteome</keyword>
<evidence type="ECO:0000313" key="22">
    <source>
        <dbReference type="EMBL" id="AOO64722.1"/>
    </source>
</evidence>
<dbReference type="EC" id="7.1.1.9" evidence="17"/>
<gene>
    <name evidence="22" type="ORF">SHALO_0941</name>
</gene>
<dbReference type="Pfam" id="PF00116">
    <property type="entry name" value="COX2"/>
    <property type="match status" value="1"/>
</dbReference>
<protein>
    <recommendedName>
        <fullName evidence="17">Cytochrome c oxidase subunit 2</fullName>
        <ecNumber evidence="17">7.1.1.9</ecNumber>
    </recommendedName>
</protein>
<keyword evidence="6 16" id="KW-0812">Transmembrane</keyword>
<evidence type="ECO:0000256" key="11">
    <source>
        <dbReference type="ARBA" id="ARBA00023004"/>
    </source>
</evidence>
<dbReference type="SUPFAM" id="SSF81464">
    <property type="entry name" value="Cytochrome c oxidase subunit II-like, transmembrane region"/>
    <property type="match status" value="1"/>
</dbReference>
<keyword evidence="10 18" id="KW-1133">Transmembrane helix</keyword>
<dbReference type="InterPro" id="IPR001505">
    <property type="entry name" value="Copper_CuA"/>
</dbReference>
<keyword evidence="3 16" id="KW-0813">Transport</keyword>
<evidence type="ECO:0000256" key="9">
    <source>
        <dbReference type="ARBA" id="ARBA00022982"/>
    </source>
</evidence>
<reference evidence="23" key="1">
    <citation type="submission" date="2016-08" db="EMBL/GenBank/DDBJ databases">
        <title>Complete genome sequence of the organohalide-respiring Epsilonproteobacterium Sulfurospirillum halorespirans.</title>
        <authorList>
            <person name="Goris T."/>
            <person name="Zimmermann J."/>
            <person name="Schenz B."/>
            <person name="Lemos M."/>
            <person name="Hackermueller J."/>
            <person name="Diekert G."/>
        </authorList>
    </citation>
    <scope>NUCLEOTIDE SEQUENCE [LARGE SCALE GENOMIC DNA]</scope>
    <source>
        <strain>DSM 13726</strain>
        <strain evidence="23">PCE-M2</strain>
    </source>
</reference>
<dbReference type="InterPro" id="IPR009056">
    <property type="entry name" value="Cyt_c-like_dom"/>
</dbReference>
<evidence type="ECO:0000256" key="18">
    <source>
        <dbReference type="SAM" id="Phobius"/>
    </source>
</evidence>
<dbReference type="PANTHER" id="PTHR22888:SF9">
    <property type="entry name" value="CYTOCHROME C OXIDASE SUBUNIT 2"/>
    <property type="match status" value="1"/>
</dbReference>
<evidence type="ECO:0000256" key="8">
    <source>
        <dbReference type="ARBA" id="ARBA00022967"/>
    </source>
</evidence>
<dbReference type="CDD" id="cd13915">
    <property type="entry name" value="CuRO_HCO_II_like_2"/>
    <property type="match status" value="1"/>
</dbReference>
<dbReference type="InterPro" id="IPR036257">
    <property type="entry name" value="Cyt_c_oxidase_su2_TM_sf"/>
</dbReference>
<evidence type="ECO:0000256" key="14">
    <source>
        <dbReference type="ARBA" id="ARBA00024688"/>
    </source>
</evidence>
<dbReference type="InterPro" id="IPR036909">
    <property type="entry name" value="Cyt_c-like_dom_sf"/>
</dbReference>
<feature type="domain" description="Cytochrome oxidase subunit II copper A binding" evidence="19">
    <location>
        <begin position="95"/>
        <end position="207"/>
    </location>
</feature>
<evidence type="ECO:0000256" key="15">
    <source>
        <dbReference type="PROSITE-ProRule" id="PRU00433"/>
    </source>
</evidence>